<evidence type="ECO:0000256" key="7">
    <source>
        <dbReference type="PIRSR" id="PIRSR615500-1"/>
    </source>
</evidence>
<comment type="caution">
    <text evidence="14">The sequence shown here is derived from an EMBL/GenBank/DDBJ whole genome shotgun (WGS) entry which is preliminary data.</text>
</comment>
<dbReference type="CDD" id="cd04852">
    <property type="entry name" value="Peptidases_S8_3"/>
    <property type="match status" value="1"/>
</dbReference>
<feature type="domain" description="Peptidase S8/S53" evidence="10">
    <location>
        <begin position="138"/>
        <end position="606"/>
    </location>
</feature>
<keyword evidence="2 8" id="KW-0645">Protease</keyword>
<evidence type="ECO:0000259" key="12">
    <source>
        <dbReference type="Pfam" id="PF05922"/>
    </source>
</evidence>
<name>A0A9W7IE36_HIBTR</name>
<dbReference type="InterPro" id="IPR045051">
    <property type="entry name" value="SBT"/>
</dbReference>
<evidence type="ECO:0000256" key="2">
    <source>
        <dbReference type="ARBA" id="ARBA00022670"/>
    </source>
</evidence>
<keyword evidence="5 8" id="KW-0720">Serine protease</keyword>
<dbReference type="PANTHER" id="PTHR10795">
    <property type="entry name" value="PROPROTEIN CONVERTASE SUBTILISIN/KEXIN"/>
    <property type="match status" value="1"/>
</dbReference>
<dbReference type="InterPro" id="IPR036852">
    <property type="entry name" value="Peptidase_S8/S53_dom_sf"/>
</dbReference>
<dbReference type="InterPro" id="IPR003137">
    <property type="entry name" value="PA_domain"/>
</dbReference>
<dbReference type="FunFam" id="3.40.50.200:FF:000006">
    <property type="entry name" value="Subtilisin-like protease SBT1.5"/>
    <property type="match status" value="1"/>
</dbReference>
<keyword evidence="15" id="KW-1185">Reference proteome</keyword>
<dbReference type="Pfam" id="PF17766">
    <property type="entry name" value="fn3_6"/>
    <property type="match status" value="1"/>
</dbReference>
<organism evidence="14 15">
    <name type="scientific">Hibiscus trionum</name>
    <name type="common">Flower of an hour</name>
    <dbReference type="NCBI Taxonomy" id="183268"/>
    <lineage>
        <taxon>Eukaryota</taxon>
        <taxon>Viridiplantae</taxon>
        <taxon>Streptophyta</taxon>
        <taxon>Embryophyta</taxon>
        <taxon>Tracheophyta</taxon>
        <taxon>Spermatophyta</taxon>
        <taxon>Magnoliopsida</taxon>
        <taxon>eudicotyledons</taxon>
        <taxon>Gunneridae</taxon>
        <taxon>Pentapetalae</taxon>
        <taxon>rosids</taxon>
        <taxon>malvids</taxon>
        <taxon>Malvales</taxon>
        <taxon>Malvaceae</taxon>
        <taxon>Malvoideae</taxon>
        <taxon>Hibiscus</taxon>
    </lineage>
</organism>
<proteinExistence type="inferred from homology"/>
<evidence type="ECO:0000313" key="15">
    <source>
        <dbReference type="Proteomes" id="UP001165190"/>
    </source>
</evidence>
<feature type="active site" description="Charge relay system" evidence="7 8">
    <location>
        <position position="562"/>
    </location>
</feature>
<dbReference type="PROSITE" id="PS51892">
    <property type="entry name" value="SUBTILASE"/>
    <property type="match status" value="1"/>
</dbReference>
<evidence type="ECO:0000256" key="1">
    <source>
        <dbReference type="ARBA" id="ARBA00011073"/>
    </source>
</evidence>
<dbReference type="InterPro" id="IPR034197">
    <property type="entry name" value="Peptidases_S8_3"/>
</dbReference>
<feature type="active site" description="Charge relay system" evidence="7 8">
    <location>
        <position position="147"/>
    </location>
</feature>
<evidence type="ECO:0000256" key="5">
    <source>
        <dbReference type="ARBA" id="ARBA00022825"/>
    </source>
</evidence>
<feature type="domain" description="Inhibitor I9" evidence="12">
    <location>
        <begin position="26"/>
        <end position="101"/>
    </location>
</feature>
<sequence>MKIQILHLFLVLIFLPPLVLSVEKKVYIVYFGEHDGTKTFHEIEKTHHSYLHSVKESEEDAKSSLLYSYKNSINGFAAKLTPDEASKLSKMEEVISVIPSHAKYRAQTTRSWDFVGLNDHPSSSVQNGGNLLLNAEYGKNQIIGFIDSGLWPESPSFSDAGMEPVPSRWKGVCLEGNSFNKTNCNRKIIGARYFYKGFTSSYGDVNPSEDYLSPRDADGHGTHTASIAAGRRVEYVAGVGGAGRGTASGGAPMARIAIYKACWATPGKPKADGNTCTSEDILAAFDAAIGDGVDVLSVSLGFSDQDSLDQDIMAIGSLHALSHNILTVCGAGNDGPKPSTLSNTAPWVITVTANSIDRQFYSPVYLGNGVEIPGYSISENTGNVMYPLVYARDAAVPGGSLDSAEYCLDGSLDPYKVNGKIVLCFVGDGTGYLYKGVEVSKAGGVGMILAHPESDGNQPSYNINFVPATEVMYDDAVQIIQYIYSTMYPTATIMPVQSRANEAPVAASFSSRGPNHIDPNLLKPDITAPGVAILAAWSPASSPTKLPYDPRSVQYNIFSGTSMACPHVSAAATLLRAIHPDWSISAIKSALMTTATFTDNFNNNIKDSSTNTDASPFAIGAGQFQPQQAADPGLVYDASYEDYLYYLCAVSPALISQANPKVACPDQQVPYYLNYPSIVIPNLYGTVAFTRTVTNVCNCQSTYISTWSLPPGVGIVVSPSVMYFDRVGQKQNFTLELFRTDDYSAKNQYVHGWFMWSDGVHTVRSVFAAFLS</sequence>
<dbReference type="InterPro" id="IPR023828">
    <property type="entry name" value="Peptidase_S8_Ser-AS"/>
</dbReference>
<dbReference type="Proteomes" id="UP001165190">
    <property type="component" value="Unassembled WGS sequence"/>
</dbReference>
<dbReference type="FunFam" id="3.50.30.30:FF:000005">
    <property type="entry name" value="subtilisin-like protease SBT1.5"/>
    <property type="match status" value="1"/>
</dbReference>
<evidence type="ECO:0000259" key="13">
    <source>
        <dbReference type="Pfam" id="PF17766"/>
    </source>
</evidence>
<feature type="signal peptide" evidence="9">
    <location>
        <begin position="1"/>
        <end position="21"/>
    </location>
</feature>
<evidence type="ECO:0000256" key="8">
    <source>
        <dbReference type="PROSITE-ProRule" id="PRU01240"/>
    </source>
</evidence>
<dbReference type="GO" id="GO:0004252">
    <property type="term" value="F:serine-type endopeptidase activity"/>
    <property type="evidence" value="ECO:0007669"/>
    <property type="project" value="UniProtKB-UniRule"/>
</dbReference>
<dbReference type="OrthoDB" id="206201at2759"/>
<dbReference type="Gene3D" id="3.50.30.30">
    <property type="match status" value="1"/>
</dbReference>
<keyword evidence="3 9" id="KW-0732">Signal</keyword>
<dbReference type="InterPro" id="IPR000209">
    <property type="entry name" value="Peptidase_S8/S53_dom"/>
</dbReference>
<dbReference type="Pfam" id="PF00082">
    <property type="entry name" value="Peptidase_S8"/>
    <property type="match status" value="1"/>
</dbReference>
<dbReference type="CDD" id="cd02120">
    <property type="entry name" value="PA_subtilisin_like"/>
    <property type="match status" value="1"/>
</dbReference>
<dbReference type="InterPro" id="IPR037045">
    <property type="entry name" value="S8pro/Inhibitor_I9_sf"/>
</dbReference>
<evidence type="ECO:0000259" key="11">
    <source>
        <dbReference type="Pfam" id="PF02225"/>
    </source>
</evidence>
<dbReference type="PRINTS" id="PR00723">
    <property type="entry name" value="SUBTILISIN"/>
</dbReference>
<accession>A0A9W7IE36</accession>
<keyword evidence="4 8" id="KW-0378">Hydrolase</keyword>
<dbReference type="Gene3D" id="2.60.40.2310">
    <property type="match status" value="1"/>
</dbReference>
<dbReference type="GO" id="GO:0006508">
    <property type="term" value="P:proteolysis"/>
    <property type="evidence" value="ECO:0007669"/>
    <property type="project" value="UniProtKB-KW"/>
</dbReference>
<dbReference type="Gene3D" id="3.40.50.200">
    <property type="entry name" value="Peptidase S8/S53 domain"/>
    <property type="match status" value="1"/>
</dbReference>
<dbReference type="Pfam" id="PF05922">
    <property type="entry name" value="Inhibitor_I9"/>
    <property type="match status" value="1"/>
</dbReference>
<dbReference type="Gene3D" id="3.30.70.80">
    <property type="entry name" value="Peptidase S8 propeptide/proteinase inhibitor I9"/>
    <property type="match status" value="1"/>
</dbReference>
<evidence type="ECO:0000256" key="4">
    <source>
        <dbReference type="ARBA" id="ARBA00022801"/>
    </source>
</evidence>
<evidence type="ECO:0000256" key="3">
    <source>
        <dbReference type="ARBA" id="ARBA00022729"/>
    </source>
</evidence>
<dbReference type="Pfam" id="PF02225">
    <property type="entry name" value="PA"/>
    <property type="match status" value="1"/>
</dbReference>
<dbReference type="FunFam" id="3.30.70.80:FF:000002">
    <property type="entry name" value="Subtilisin-like protease SBT5.3"/>
    <property type="match status" value="1"/>
</dbReference>
<feature type="domain" description="Subtilisin-like protease fibronectin type-III" evidence="13">
    <location>
        <begin position="673"/>
        <end position="767"/>
    </location>
</feature>
<gene>
    <name evidence="14" type="ORF">HRI_003021000</name>
</gene>
<dbReference type="PROSITE" id="PS00138">
    <property type="entry name" value="SUBTILASE_SER"/>
    <property type="match status" value="1"/>
</dbReference>
<dbReference type="InterPro" id="IPR015500">
    <property type="entry name" value="Peptidase_S8_subtilisin-rel"/>
</dbReference>
<evidence type="ECO:0000256" key="9">
    <source>
        <dbReference type="SAM" id="SignalP"/>
    </source>
</evidence>
<feature type="chain" id="PRO_5040742183" evidence="9">
    <location>
        <begin position="22"/>
        <end position="772"/>
    </location>
</feature>
<reference evidence="14" key="1">
    <citation type="submission" date="2023-05" db="EMBL/GenBank/DDBJ databases">
        <title>Genome and transcriptome analyses reveal genes involved in the formation of fine ridges on petal epidermal cells in Hibiscus trionum.</title>
        <authorList>
            <person name="Koshimizu S."/>
            <person name="Masuda S."/>
            <person name="Ishii T."/>
            <person name="Shirasu K."/>
            <person name="Hoshino A."/>
            <person name="Arita M."/>
        </authorList>
    </citation>
    <scope>NUCLEOTIDE SEQUENCE</scope>
    <source>
        <strain evidence="14">Hamamatsu line</strain>
    </source>
</reference>
<comment type="similarity">
    <text evidence="1 8">Belongs to the peptidase S8 family.</text>
</comment>
<feature type="active site" description="Charge relay system" evidence="7 8">
    <location>
        <position position="220"/>
    </location>
</feature>
<evidence type="ECO:0000313" key="14">
    <source>
        <dbReference type="EMBL" id="GMI93517.1"/>
    </source>
</evidence>
<dbReference type="InterPro" id="IPR041469">
    <property type="entry name" value="Subtilisin-like_FN3"/>
</dbReference>
<dbReference type="InterPro" id="IPR010259">
    <property type="entry name" value="S8pro/Inhibitor_I9"/>
</dbReference>
<evidence type="ECO:0000259" key="10">
    <source>
        <dbReference type="Pfam" id="PF00082"/>
    </source>
</evidence>
<protein>
    <submittedName>
        <fullName evidence="14">Uncharacterized protein</fullName>
    </submittedName>
</protein>
<evidence type="ECO:0000256" key="6">
    <source>
        <dbReference type="ARBA" id="ARBA00023180"/>
    </source>
</evidence>
<dbReference type="SUPFAM" id="SSF52743">
    <property type="entry name" value="Subtilisin-like"/>
    <property type="match status" value="1"/>
</dbReference>
<dbReference type="AlphaFoldDB" id="A0A9W7IE36"/>
<dbReference type="EMBL" id="BSYR01000025">
    <property type="protein sequence ID" value="GMI93517.1"/>
    <property type="molecule type" value="Genomic_DNA"/>
</dbReference>
<feature type="domain" description="PA" evidence="11">
    <location>
        <begin position="384"/>
        <end position="478"/>
    </location>
</feature>
<keyword evidence="6" id="KW-0325">Glycoprotein</keyword>